<keyword evidence="2" id="KW-1133">Transmembrane helix</keyword>
<keyword evidence="3" id="KW-0472">Membrane</keyword>
<gene>
    <name evidence="4" type="ORF">SDC9_203093</name>
</gene>
<evidence type="ECO:0008006" key="5">
    <source>
        <dbReference type="Google" id="ProtNLM"/>
    </source>
</evidence>
<reference evidence="4" key="1">
    <citation type="submission" date="2019-08" db="EMBL/GenBank/DDBJ databases">
        <authorList>
            <person name="Kucharzyk K."/>
            <person name="Murdoch R.W."/>
            <person name="Higgins S."/>
            <person name="Loffler F."/>
        </authorList>
    </citation>
    <scope>NUCLEOTIDE SEQUENCE</scope>
</reference>
<dbReference type="Gene3D" id="1.20.1560.10">
    <property type="entry name" value="ABC transporter type 1, transmembrane domain"/>
    <property type="match status" value="1"/>
</dbReference>
<dbReference type="Gene3D" id="3.40.50.300">
    <property type="entry name" value="P-loop containing nucleotide triphosphate hydrolases"/>
    <property type="match status" value="1"/>
</dbReference>
<dbReference type="GO" id="GO:0005524">
    <property type="term" value="F:ATP binding"/>
    <property type="evidence" value="ECO:0007669"/>
    <property type="project" value="InterPro"/>
</dbReference>
<dbReference type="InterPro" id="IPR027417">
    <property type="entry name" value="P-loop_NTPase"/>
</dbReference>
<proteinExistence type="predicted"/>
<organism evidence="4">
    <name type="scientific">bioreactor metagenome</name>
    <dbReference type="NCBI Taxonomy" id="1076179"/>
    <lineage>
        <taxon>unclassified sequences</taxon>
        <taxon>metagenomes</taxon>
        <taxon>ecological metagenomes</taxon>
    </lineage>
</organism>
<protein>
    <recommendedName>
        <fullName evidence="5">ABC transporter ATP-binding protein</fullName>
    </recommendedName>
</protein>
<comment type="caution">
    <text evidence="4">The sequence shown here is derived from an EMBL/GenBank/DDBJ whole genome shotgun (WGS) entry which is preliminary data.</text>
</comment>
<evidence type="ECO:0000256" key="3">
    <source>
        <dbReference type="ARBA" id="ARBA00023136"/>
    </source>
</evidence>
<accession>A0A645IVP7</accession>
<evidence type="ECO:0000256" key="2">
    <source>
        <dbReference type="ARBA" id="ARBA00022989"/>
    </source>
</evidence>
<dbReference type="AlphaFoldDB" id="A0A645IVP7"/>
<dbReference type="InterPro" id="IPR036640">
    <property type="entry name" value="ABC1_TM_sf"/>
</dbReference>
<dbReference type="EMBL" id="VSSQ01124620">
    <property type="protein sequence ID" value="MPN55411.1"/>
    <property type="molecule type" value="Genomic_DNA"/>
</dbReference>
<keyword evidence="1" id="KW-0812">Transmembrane</keyword>
<evidence type="ECO:0000313" key="4">
    <source>
        <dbReference type="EMBL" id="MPN55411.1"/>
    </source>
</evidence>
<dbReference type="GO" id="GO:0016020">
    <property type="term" value="C:membrane"/>
    <property type="evidence" value="ECO:0007669"/>
    <property type="project" value="InterPro"/>
</dbReference>
<name>A0A645IVP7_9ZZZZ</name>
<evidence type="ECO:0000256" key="1">
    <source>
        <dbReference type="ARBA" id="ARBA00022692"/>
    </source>
</evidence>
<sequence>MDQGEIIEHGKHAELLERKGFYYDLYTSQFKNDSEQEEQNILKTKNSFSLISTEHC</sequence>